<evidence type="ECO:0000313" key="1">
    <source>
        <dbReference type="EMBL" id="ALF47206.1"/>
    </source>
</evidence>
<organism evidence="1 2">
    <name type="scientific">Campylobacter concisus</name>
    <dbReference type="NCBI Taxonomy" id="199"/>
    <lineage>
        <taxon>Bacteria</taxon>
        <taxon>Pseudomonadati</taxon>
        <taxon>Campylobacterota</taxon>
        <taxon>Epsilonproteobacteria</taxon>
        <taxon>Campylobacterales</taxon>
        <taxon>Campylobacteraceae</taxon>
        <taxon>Campylobacter</taxon>
    </lineage>
</organism>
<protein>
    <submittedName>
        <fullName evidence="1">Uncharacterized protein</fullName>
    </submittedName>
</protein>
<evidence type="ECO:0000313" key="2">
    <source>
        <dbReference type="Proteomes" id="UP000066049"/>
    </source>
</evidence>
<dbReference type="Gene3D" id="1.10.3480.10">
    <property type="entry name" value="TorD-like"/>
    <property type="match status" value="1"/>
</dbReference>
<proteinExistence type="predicted"/>
<accession>A0A0M4TLF7</accession>
<dbReference type="AlphaFoldDB" id="A0A0M4TLF7"/>
<name>A0A0M4TLF7_9BACT</name>
<dbReference type="GeneID" id="28662172"/>
<reference evidence="2" key="1">
    <citation type="submission" date="2015-08" db="EMBL/GenBank/DDBJ databases">
        <title>Comparative genomics of the Campylobacter concisus group.</title>
        <authorList>
            <person name="Miller W.G."/>
            <person name="Yee E."/>
            <person name="Chapman M.H."/>
            <person name="Huynh S."/>
            <person name="Bono J.L."/>
            <person name="On S.L.W."/>
            <person name="St Leger J."/>
            <person name="Foster G."/>
            <person name="Parker C.T."/>
        </authorList>
    </citation>
    <scope>NUCLEOTIDE SEQUENCE [LARGE SCALE GENOMIC DNA]</scope>
    <source>
        <strain evidence="2">ATCC 33237</strain>
    </source>
</reference>
<dbReference type="RefSeq" id="WP_054196257.1">
    <property type="nucleotide sequence ID" value="NZ_CABMKQ010000002.1"/>
</dbReference>
<sequence>MRLGELYSVVAAALAANFSGILDVSSFMRIKKTNAWITQTNSEANKKGNELYAKFIKDESSAALCDDFVILKSKFEASYCFSSAKDDLAQFYKAINFQPKMGEVDSISNQLILIANILKSEASKESMKLLAAFSVSFFLPYAKQLSRDIQKDATSNFYKSMGYFLEDFCLVLETIIGKA</sequence>
<dbReference type="KEGG" id="ccoc:CCON33237_0502"/>
<dbReference type="InterPro" id="IPR036411">
    <property type="entry name" value="TorD-like_sf"/>
</dbReference>
<dbReference type="Proteomes" id="UP000066049">
    <property type="component" value="Chromosome"/>
</dbReference>
<gene>
    <name evidence="1" type="ORF">CCON33237_0502</name>
</gene>
<dbReference type="EMBL" id="CP012541">
    <property type="protein sequence ID" value="ALF47206.1"/>
    <property type="molecule type" value="Genomic_DNA"/>
</dbReference>
<dbReference type="PATRIC" id="fig|199.248.peg.528"/>
<dbReference type="SUPFAM" id="SSF89155">
    <property type="entry name" value="TorD-like"/>
    <property type="match status" value="1"/>
</dbReference>